<name>A0A2R6WR37_MARPO</name>
<dbReference type="Gramene" id="Mp8g01800.1">
    <property type="protein sequence ID" value="Mp8g01800.1.cds"/>
    <property type="gene ID" value="Mp8g01800"/>
</dbReference>
<dbReference type="InterPro" id="IPR033192">
    <property type="entry name" value="ODAD3"/>
</dbReference>
<keyword evidence="3" id="KW-1185">Reference proteome</keyword>
<dbReference type="Proteomes" id="UP000244005">
    <property type="component" value="Unassembled WGS sequence"/>
</dbReference>
<dbReference type="GO" id="GO:0003341">
    <property type="term" value="P:cilium movement"/>
    <property type="evidence" value="ECO:0007669"/>
    <property type="project" value="InterPro"/>
</dbReference>
<accession>A0A2R6WR37</accession>
<evidence type="ECO:0000313" key="3">
    <source>
        <dbReference type="Proteomes" id="UP000244005"/>
    </source>
</evidence>
<evidence type="ECO:0000313" key="2">
    <source>
        <dbReference type="EMBL" id="PTQ36328.1"/>
    </source>
</evidence>
<protein>
    <submittedName>
        <fullName evidence="2">Uncharacterized protein</fullName>
    </submittedName>
</protein>
<keyword evidence="1" id="KW-0175">Coiled coil</keyword>
<gene>
    <name evidence="2" type="ORF">MARPO_0064s0020</name>
</gene>
<dbReference type="EMBL" id="KZ772736">
    <property type="protein sequence ID" value="PTQ36328.1"/>
    <property type="molecule type" value="Genomic_DNA"/>
</dbReference>
<dbReference type="OrthoDB" id="10255247at2759"/>
<dbReference type="PANTHER" id="PTHR46518:SF1">
    <property type="entry name" value="OUTER DYNEIN ARM-DOCKING COMPLEX SUBUNIT 3"/>
    <property type="match status" value="1"/>
</dbReference>
<sequence>MEAKRLIIVKERMVDLEFKISRLGILGKAYYELAQIKLKRHRNQIRVARTQNMLLHAALNVLREKARVARKNAGDLEALRKSTVSLRVTLNHQRELVIAKQHELERQVTDTHSAELETAGFLDPNTPPLIKIRNLEHRLNIVMIKTRDVQTLMKHYEDTVKPMRDEHNSYAAQLEAVQSIVFMKNAETEKLILSHHDAIRARDAAKVELEELMNALFGTSRKKLVSPELEKKILKAIKEIKEVMDVDSMRQMYHQFILQEKQTAYLDQIYVELKRTVDQLKNEYPARRRSSMAKPELHGLVGETRQIVRRQSERNLSMRRGSVPLFQILEGAQKLVDKLHDGNMTLTDDESPERNILFGCEERLTKILKGLLRKMKHLQKEADKKAEYDAKAAERKKTIDSFMAVFDENLKPKAPSPSSS</sequence>
<organism evidence="2 3">
    <name type="scientific">Marchantia polymorpha</name>
    <name type="common">Common liverwort</name>
    <name type="synonym">Marchantia aquatica</name>
    <dbReference type="NCBI Taxonomy" id="3197"/>
    <lineage>
        <taxon>Eukaryota</taxon>
        <taxon>Viridiplantae</taxon>
        <taxon>Streptophyta</taxon>
        <taxon>Embryophyta</taxon>
        <taxon>Marchantiophyta</taxon>
        <taxon>Marchantiopsida</taxon>
        <taxon>Marchantiidae</taxon>
        <taxon>Marchantiales</taxon>
        <taxon>Marchantiaceae</taxon>
        <taxon>Marchantia</taxon>
    </lineage>
</organism>
<dbReference type="PANTHER" id="PTHR46518">
    <property type="entry name" value="COILED-COIL DOMAIN-CONTAINING PROTEIN 151"/>
    <property type="match status" value="1"/>
</dbReference>
<dbReference type="AlphaFoldDB" id="A0A2R6WR37"/>
<dbReference type="GO" id="GO:0036158">
    <property type="term" value="P:outer dynein arm assembly"/>
    <property type="evidence" value="ECO:0007669"/>
    <property type="project" value="InterPro"/>
</dbReference>
<feature type="coiled-coil region" evidence="1">
    <location>
        <begin position="31"/>
        <end position="79"/>
    </location>
</feature>
<dbReference type="GO" id="GO:0005929">
    <property type="term" value="C:cilium"/>
    <property type="evidence" value="ECO:0007669"/>
    <property type="project" value="InterPro"/>
</dbReference>
<reference evidence="3" key="1">
    <citation type="journal article" date="2017" name="Cell">
        <title>Insights into land plant evolution garnered from the Marchantia polymorpha genome.</title>
        <authorList>
            <person name="Bowman J.L."/>
            <person name="Kohchi T."/>
            <person name="Yamato K.T."/>
            <person name="Jenkins J."/>
            <person name="Shu S."/>
            <person name="Ishizaki K."/>
            <person name="Yamaoka S."/>
            <person name="Nishihama R."/>
            <person name="Nakamura Y."/>
            <person name="Berger F."/>
            <person name="Adam C."/>
            <person name="Aki S.S."/>
            <person name="Althoff F."/>
            <person name="Araki T."/>
            <person name="Arteaga-Vazquez M.A."/>
            <person name="Balasubrmanian S."/>
            <person name="Barry K."/>
            <person name="Bauer D."/>
            <person name="Boehm C.R."/>
            <person name="Briginshaw L."/>
            <person name="Caballero-Perez J."/>
            <person name="Catarino B."/>
            <person name="Chen F."/>
            <person name="Chiyoda S."/>
            <person name="Chovatia M."/>
            <person name="Davies K.M."/>
            <person name="Delmans M."/>
            <person name="Demura T."/>
            <person name="Dierschke T."/>
            <person name="Dolan L."/>
            <person name="Dorantes-Acosta A.E."/>
            <person name="Eklund D.M."/>
            <person name="Florent S.N."/>
            <person name="Flores-Sandoval E."/>
            <person name="Fujiyama A."/>
            <person name="Fukuzawa H."/>
            <person name="Galik B."/>
            <person name="Grimanelli D."/>
            <person name="Grimwood J."/>
            <person name="Grossniklaus U."/>
            <person name="Hamada T."/>
            <person name="Haseloff J."/>
            <person name="Hetherington A.J."/>
            <person name="Higo A."/>
            <person name="Hirakawa Y."/>
            <person name="Hundley H.N."/>
            <person name="Ikeda Y."/>
            <person name="Inoue K."/>
            <person name="Inoue S.I."/>
            <person name="Ishida S."/>
            <person name="Jia Q."/>
            <person name="Kakita M."/>
            <person name="Kanazawa T."/>
            <person name="Kawai Y."/>
            <person name="Kawashima T."/>
            <person name="Kennedy M."/>
            <person name="Kinose K."/>
            <person name="Kinoshita T."/>
            <person name="Kohara Y."/>
            <person name="Koide E."/>
            <person name="Komatsu K."/>
            <person name="Kopischke S."/>
            <person name="Kubo M."/>
            <person name="Kyozuka J."/>
            <person name="Lagercrantz U."/>
            <person name="Lin S.S."/>
            <person name="Lindquist E."/>
            <person name="Lipzen A.M."/>
            <person name="Lu C.W."/>
            <person name="De Luna E."/>
            <person name="Martienssen R.A."/>
            <person name="Minamino N."/>
            <person name="Mizutani M."/>
            <person name="Mizutani M."/>
            <person name="Mochizuki N."/>
            <person name="Monte I."/>
            <person name="Mosher R."/>
            <person name="Nagasaki H."/>
            <person name="Nakagami H."/>
            <person name="Naramoto S."/>
            <person name="Nishitani K."/>
            <person name="Ohtani M."/>
            <person name="Okamoto T."/>
            <person name="Okumura M."/>
            <person name="Phillips J."/>
            <person name="Pollak B."/>
            <person name="Reinders A."/>
            <person name="Rovekamp M."/>
            <person name="Sano R."/>
            <person name="Sawa S."/>
            <person name="Schmid M.W."/>
            <person name="Shirakawa M."/>
            <person name="Solano R."/>
            <person name="Spunde A."/>
            <person name="Suetsugu N."/>
            <person name="Sugano S."/>
            <person name="Sugiyama A."/>
            <person name="Sun R."/>
            <person name="Suzuki Y."/>
            <person name="Takenaka M."/>
            <person name="Takezawa D."/>
            <person name="Tomogane H."/>
            <person name="Tsuzuki M."/>
            <person name="Ueda T."/>
            <person name="Umeda M."/>
            <person name="Ward J.M."/>
            <person name="Watanabe Y."/>
            <person name="Yazaki K."/>
            <person name="Yokoyama R."/>
            <person name="Yoshitake Y."/>
            <person name="Yotsui I."/>
            <person name="Zachgo S."/>
            <person name="Schmutz J."/>
        </authorList>
    </citation>
    <scope>NUCLEOTIDE SEQUENCE [LARGE SCALE GENOMIC DNA]</scope>
    <source>
        <strain evidence="3">Tak-1</strain>
    </source>
</reference>
<evidence type="ECO:0000256" key="1">
    <source>
        <dbReference type="SAM" id="Coils"/>
    </source>
</evidence>
<proteinExistence type="predicted"/>